<protein>
    <submittedName>
        <fullName evidence="3">Uncharacterized protein</fullName>
    </submittedName>
</protein>
<dbReference type="PANTHER" id="PTHR46501">
    <property type="entry name" value="MYOMEGALIN"/>
    <property type="match status" value="1"/>
</dbReference>
<feature type="compositionally biased region" description="Basic and acidic residues" evidence="2">
    <location>
        <begin position="24"/>
        <end position="34"/>
    </location>
</feature>
<comment type="caution">
    <text evidence="3">The sequence shown here is derived from an EMBL/GenBank/DDBJ whole genome shotgun (WGS) entry which is preliminary data.</text>
</comment>
<evidence type="ECO:0000256" key="2">
    <source>
        <dbReference type="SAM" id="MobiDB-lite"/>
    </source>
</evidence>
<name>A0ABQ9USR2_SAGOE</name>
<keyword evidence="4" id="KW-1185">Reference proteome</keyword>
<feature type="region of interest" description="Disordered" evidence="2">
    <location>
        <begin position="1"/>
        <end position="65"/>
    </location>
</feature>
<dbReference type="PANTHER" id="PTHR46501:SF2">
    <property type="entry name" value="MYOMEGALIN"/>
    <property type="match status" value="1"/>
</dbReference>
<accession>A0ABQ9USR2</accession>
<evidence type="ECO:0000313" key="3">
    <source>
        <dbReference type="EMBL" id="KAK2099846.1"/>
    </source>
</evidence>
<dbReference type="InterPro" id="IPR052593">
    <property type="entry name" value="MT-associated_AKAP9-binding"/>
</dbReference>
<sequence>MTSLCHLRAAVHEPELSPHPGSPEARDQMEERRSAGFGKENNLQRQSMLEQVKTKEGENKDKLGQKPQGKWAMCLFCRASLELSALQSMVTVQEEELQVWEEESQVWEEEPQVWEEELQVQAADMEPLTRKIQTKEDLIKDLKNTTGYSEDIPAVECLIQKVLLLWEKFALVESQGQEISGNQRQQDELRLHAWIYGHQVVKPSVVLTPQFLSHDQGQLTKELHHHTKSVPSLMQVPEEDALSQGVEVVPKLHKISSSMIKQGKPQKKEFVQL</sequence>
<reference evidence="3 4" key="1">
    <citation type="submission" date="2023-05" db="EMBL/GenBank/DDBJ databases">
        <title>B98-5 Cell Line De Novo Hybrid Assembly: An Optical Mapping Approach.</title>
        <authorList>
            <person name="Kananen K."/>
            <person name="Auerbach J.A."/>
            <person name="Kautto E."/>
            <person name="Blachly J.S."/>
        </authorList>
    </citation>
    <scope>NUCLEOTIDE SEQUENCE [LARGE SCALE GENOMIC DNA]</scope>
    <source>
        <strain evidence="3">B95-8</strain>
        <tissue evidence="3">Cell line</tissue>
    </source>
</reference>
<keyword evidence="1" id="KW-0175">Coiled coil</keyword>
<evidence type="ECO:0000256" key="1">
    <source>
        <dbReference type="SAM" id="Coils"/>
    </source>
</evidence>
<feature type="coiled-coil region" evidence="1">
    <location>
        <begin position="83"/>
        <end position="110"/>
    </location>
</feature>
<dbReference type="Proteomes" id="UP001266305">
    <property type="component" value="Unassembled WGS sequence"/>
</dbReference>
<gene>
    <name evidence="3" type="ORF">P7K49_021194</name>
</gene>
<evidence type="ECO:0000313" key="4">
    <source>
        <dbReference type="Proteomes" id="UP001266305"/>
    </source>
</evidence>
<proteinExistence type="predicted"/>
<organism evidence="3 4">
    <name type="scientific">Saguinus oedipus</name>
    <name type="common">Cotton-top tamarin</name>
    <name type="synonym">Oedipomidas oedipus</name>
    <dbReference type="NCBI Taxonomy" id="9490"/>
    <lineage>
        <taxon>Eukaryota</taxon>
        <taxon>Metazoa</taxon>
        <taxon>Chordata</taxon>
        <taxon>Craniata</taxon>
        <taxon>Vertebrata</taxon>
        <taxon>Euteleostomi</taxon>
        <taxon>Mammalia</taxon>
        <taxon>Eutheria</taxon>
        <taxon>Euarchontoglires</taxon>
        <taxon>Primates</taxon>
        <taxon>Haplorrhini</taxon>
        <taxon>Platyrrhini</taxon>
        <taxon>Cebidae</taxon>
        <taxon>Callitrichinae</taxon>
        <taxon>Saguinus</taxon>
    </lineage>
</organism>
<feature type="compositionally biased region" description="Basic and acidic residues" evidence="2">
    <location>
        <begin position="52"/>
        <end position="64"/>
    </location>
</feature>
<dbReference type="EMBL" id="JASSZA010000010">
    <property type="protein sequence ID" value="KAK2099846.1"/>
    <property type="molecule type" value="Genomic_DNA"/>
</dbReference>